<dbReference type="EMBL" id="JAENIO010000039">
    <property type="protein sequence ID" value="MBK1835052.1"/>
    <property type="molecule type" value="Genomic_DNA"/>
</dbReference>
<keyword evidence="3" id="KW-1185">Reference proteome</keyword>
<evidence type="ECO:0000313" key="2">
    <source>
        <dbReference type="EMBL" id="MBK1835052.1"/>
    </source>
</evidence>
<evidence type="ECO:0000256" key="1">
    <source>
        <dbReference type="SAM" id="SignalP"/>
    </source>
</evidence>
<feature type="chain" id="PRO_5037551284" description="Chitobiase/beta-hexosaminidase C-terminal domain-containing protein" evidence="1">
    <location>
        <begin position="22"/>
        <end position="313"/>
    </location>
</feature>
<dbReference type="Proteomes" id="UP000604083">
    <property type="component" value="Unassembled WGS sequence"/>
</dbReference>
<feature type="signal peptide" evidence="1">
    <location>
        <begin position="1"/>
        <end position="21"/>
    </location>
</feature>
<evidence type="ECO:0000313" key="3">
    <source>
        <dbReference type="Proteomes" id="UP000604083"/>
    </source>
</evidence>
<dbReference type="RefSeq" id="WP_200392488.1">
    <property type="nucleotide sequence ID" value="NZ_JAENIO010000039.1"/>
</dbReference>
<protein>
    <recommendedName>
        <fullName evidence="4">Chitobiase/beta-hexosaminidase C-terminal domain-containing protein</fullName>
    </recommendedName>
</protein>
<gene>
    <name evidence="2" type="ORF">JIN78_13360</name>
</gene>
<evidence type="ECO:0008006" key="4">
    <source>
        <dbReference type="Google" id="ProtNLM"/>
    </source>
</evidence>
<organism evidence="2 3">
    <name type="scientific">Roseibacillus ishigakijimensis</name>
    <dbReference type="NCBI Taxonomy" id="454146"/>
    <lineage>
        <taxon>Bacteria</taxon>
        <taxon>Pseudomonadati</taxon>
        <taxon>Verrucomicrobiota</taxon>
        <taxon>Verrucomicrobiia</taxon>
        <taxon>Verrucomicrobiales</taxon>
        <taxon>Verrucomicrobiaceae</taxon>
        <taxon>Roseibacillus</taxon>
    </lineage>
</organism>
<comment type="caution">
    <text evidence="2">The sequence shown here is derived from an EMBL/GenBank/DDBJ whole genome shotgun (WGS) entry which is preliminary data.</text>
</comment>
<dbReference type="AlphaFoldDB" id="A0A934VN86"/>
<accession>A0A934VN86</accession>
<proteinExistence type="predicted"/>
<sequence length="313" mass="33116">MKHSLFLMAPALGLLVPILHAQTTGVPEPGVIVYGKVLASDGTSTLPATSLTVVTSFQQSEPLKSVTVPTTVGLGKEGASYYVARINFGNISVVGGNNQIQGSAIHFDYPASPTGYTLRLPSSRVTSDGQNSPVSVPSPQVATFTFPENSSGEEGRGQMVRMDLLTNIDAPVGTYESWATANGLDPNSATGMRTADADGDKMTNEAEWTFGTDPLNQNSNAALHKVVVSIESVAGQPGQKRIRFTPKYSDGSRTYEIHKSTDLGQSDPFALTTPAIPISDGDEIISNIFEGVALDSDASDPEAFYRIEASLNE</sequence>
<name>A0A934VN86_9BACT</name>
<keyword evidence="1" id="KW-0732">Signal</keyword>
<reference evidence="2" key="1">
    <citation type="submission" date="2021-01" db="EMBL/GenBank/DDBJ databases">
        <title>Modified the classification status of verrucomicrobia.</title>
        <authorList>
            <person name="Feng X."/>
        </authorList>
    </citation>
    <scope>NUCLEOTIDE SEQUENCE</scope>
    <source>
        <strain evidence="2">KCTC 12986</strain>
    </source>
</reference>